<proteinExistence type="predicted"/>
<dbReference type="EMBL" id="DF967975">
    <property type="protein sequence ID" value="GAP19076.1"/>
    <property type="molecule type" value="Genomic_DNA"/>
</dbReference>
<evidence type="ECO:0000256" key="1">
    <source>
        <dbReference type="SAM" id="SignalP"/>
    </source>
</evidence>
<sequence>MKRWLTLVLSVSLLAVSGGLADVSAQVDSGPTWGGRIAYFNTTAEDAPLNVVYYDADGNPYAQDGDSLPLVPPYGSGTFLVNSTLPESGGAAVLEAPSGVLAVYEQVATGDDVKYGQPLYSGMEAQEAGGLLFVPYFVYQYSELYYKTPITLSATLGVQNVTDAPVDVRVLENGVELAAATIPPQSSRHFDGEDLGLAAGTRTALVVEGPDSSILGAVVVEQESDGRRAFAYEAQGPARASQSLTMSRLTCSTLTRRLRSRYYVQASEDTTVDVLFYTNGGAKINPSKPLNFTGLAVSAGQSLEIDPCLDSRLVGKTGSVVVTSSGAALTGVGMVRDRYGVGTTFAAQVTPAPAPSYRYALPYVVWGKTSTLPRTYISMLNLGNAKANIEVRYYRADGSLGNKKNPTLRYKGVPLHAVRNTTPYSAYVLRSGAFAGAVEVISDQPLLVTARVQRAVTKVPGTTRVAEDYDAFYLP</sequence>
<gene>
    <name evidence="2" type="ORF">LSAC_02974</name>
</gene>
<evidence type="ECO:0000313" key="2">
    <source>
        <dbReference type="EMBL" id="GAP19076.1"/>
    </source>
</evidence>
<feature type="signal peptide" evidence="1">
    <location>
        <begin position="1"/>
        <end position="21"/>
    </location>
</feature>
<dbReference type="RefSeq" id="WP_147238914.1">
    <property type="nucleotide sequence ID" value="NZ_BBXZ01000158.1"/>
</dbReference>
<keyword evidence="1" id="KW-0732">Signal</keyword>
<reference evidence="2" key="1">
    <citation type="journal article" date="2015" name="Genome Announc.">
        <title>Draft Genome Sequences of Anaerolinea thermolimosa IMO-1, Bellilinea caldifistulae GOMI-1, Leptolinea tardivitalis YMTK-2, Levilinea saccharolytica KIBI-1, Longilinea arvoryzae KOME-1, Previously Described as Members of the Class Anaerolineae (Chloroflexi).</title>
        <authorList>
            <person name="Matsuura N."/>
            <person name="Tourlousse M.D."/>
            <person name="Ohashi A."/>
            <person name="Hugenholtz P."/>
            <person name="Sekiguchi Y."/>
        </authorList>
    </citation>
    <scope>NUCLEOTIDE SEQUENCE</scope>
    <source>
        <strain evidence="2">KIBI-1</strain>
    </source>
</reference>
<accession>A0A0M9U2V2</accession>
<name>A0A0M9U2V2_9CHLR</name>
<feature type="chain" id="PRO_5005838606" evidence="1">
    <location>
        <begin position="22"/>
        <end position="475"/>
    </location>
</feature>
<organism evidence="2">
    <name type="scientific">Levilinea saccharolytica</name>
    <dbReference type="NCBI Taxonomy" id="229921"/>
    <lineage>
        <taxon>Bacteria</taxon>
        <taxon>Bacillati</taxon>
        <taxon>Chloroflexota</taxon>
        <taxon>Anaerolineae</taxon>
        <taxon>Anaerolineales</taxon>
        <taxon>Anaerolineaceae</taxon>
        <taxon>Levilinea</taxon>
    </lineage>
</organism>
<protein>
    <submittedName>
        <fullName evidence="2">Uncharacterized protein</fullName>
    </submittedName>
</protein>
<dbReference type="AlphaFoldDB" id="A0A0M9U2V2"/>